<feature type="transmembrane region" description="Helical" evidence="8">
    <location>
        <begin position="132"/>
        <end position="150"/>
    </location>
</feature>
<keyword evidence="3 8" id="KW-0812">Transmembrane</keyword>
<dbReference type="Pfam" id="PF01694">
    <property type="entry name" value="Rhomboid"/>
    <property type="match status" value="1"/>
</dbReference>
<evidence type="ECO:0000256" key="1">
    <source>
        <dbReference type="ARBA" id="ARBA00004141"/>
    </source>
</evidence>
<dbReference type="PANTHER" id="PTHR43731:SF14">
    <property type="entry name" value="PRESENILIN-ASSOCIATED RHOMBOID-LIKE PROTEIN, MITOCHONDRIAL"/>
    <property type="match status" value="1"/>
</dbReference>
<dbReference type="InterPro" id="IPR022764">
    <property type="entry name" value="Peptidase_S54_rhomboid_dom"/>
</dbReference>
<evidence type="ECO:0000256" key="2">
    <source>
        <dbReference type="ARBA" id="ARBA00009045"/>
    </source>
</evidence>
<comment type="subcellular location">
    <subcellularLocation>
        <location evidence="1">Membrane</location>
        <topology evidence="1">Multi-pass membrane protein</topology>
    </subcellularLocation>
</comment>
<evidence type="ECO:0000256" key="6">
    <source>
        <dbReference type="ARBA" id="ARBA00023136"/>
    </source>
</evidence>
<name>A0ABW3N756_9FLAO</name>
<sequence>MSIFQDLKYKYNNLSAFGKIIAINVIVFVVCLLLWVSKLGWLQNYFVLPSDFLDFIIQPWSIITYSFIHADFMHIIFNMLFLFYLSRVLVNLFRPKMVLNIYFLGIIVGGVLYMSVASLWPTNFFGAGGNLRGASAGVAALLVFVAVYMPDSQIRPFNLFNIQWKYVALIFVSLDVIRMLLGFNSGGYVSHIGGYILGYFYAKKLMEGKDIGSGFEKIADKFVAIFKPKSNLKTVHRTKRTSSSKSKPKTTTNISNNQKQIDAILDKISKSGYESLTAKEKEFLFKQGK</sequence>
<feature type="region of interest" description="Disordered" evidence="7">
    <location>
        <begin position="236"/>
        <end position="256"/>
    </location>
</feature>
<feature type="transmembrane region" description="Helical" evidence="8">
    <location>
        <begin position="62"/>
        <end position="85"/>
    </location>
</feature>
<evidence type="ECO:0000313" key="11">
    <source>
        <dbReference type="EMBL" id="MFD1063482.1"/>
    </source>
</evidence>
<evidence type="ECO:0000256" key="3">
    <source>
        <dbReference type="ARBA" id="ARBA00022692"/>
    </source>
</evidence>
<dbReference type="PANTHER" id="PTHR43731">
    <property type="entry name" value="RHOMBOID PROTEASE"/>
    <property type="match status" value="1"/>
</dbReference>
<organism evidence="11 12">
    <name type="scientific">Winogradskyella litorisediminis</name>
    <dbReference type="NCBI Taxonomy" id="1156618"/>
    <lineage>
        <taxon>Bacteria</taxon>
        <taxon>Pseudomonadati</taxon>
        <taxon>Bacteroidota</taxon>
        <taxon>Flavobacteriia</taxon>
        <taxon>Flavobacteriales</taxon>
        <taxon>Flavobacteriaceae</taxon>
        <taxon>Winogradskyella</taxon>
    </lineage>
</organism>
<reference evidence="12" key="1">
    <citation type="journal article" date="2019" name="Int. J. Syst. Evol. Microbiol.">
        <title>The Global Catalogue of Microorganisms (GCM) 10K type strain sequencing project: providing services to taxonomists for standard genome sequencing and annotation.</title>
        <authorList>
            <consortium name="The Broad Institute Genomics Platform"/>
            <consortium name="The Broad Institute Genome Sequencing Center for Infectious Disease"/>
            <person name="Wu L."/>
            <person name="Ma J."/>
        </authorList>
    </citation>
    <scope>NUCLEOTIDE SEQUENCE [LARGE SCALE GENOMIC DNA]</scope>
    <source>
        <strain evidence="12">CCUG 62215</strain>
    </source>
</reference>
<proteinExistence type="inferred from homology"/>
<accession>A0ABW3N756</accession>
<keyword evidence="6 8" id="KW-0472">Membrane</keyword>
<dbReference type="Pfam" id="PF20216">
    <property type="entry name" value="DUF6576"/>
    <property type="match status" value="1"/>
</dbReference>
<dbReference type="GO" id="GO:0008233">
    <property type="term" value="F:peptidase activity"/>
    <property type="evidence" value="ECO:0007669"/>
    <property type="project" value="UniProtKB-KW"/>
</dbReference>
<evidence type="ECO:0000256" key="8">
    <source>
        <dbReference type="SAM" id="Phobius"/>
    </source>
</evidence>
<comment type="caution">
    <text evidence="11">The sequence shown here is derived from an EMBL/GenBank/DDBJ whole genome shotgun (WGS) entry which is preliminary data.</text>
</comment>
<gene>
    <name evidence="11" type="ORF">ACFQ1Q_09515</name>
</gene>
<protein>
    <submittedName>
        <fullName evidence="11">Rhomboid family intramembrane serine protease</fullName>
        <ecNumber evidence="11">3.4.21.105</ecNumber>
    </submittedName>
</protein>
<keyword evidence="4 11" id="KW-0378">Hydrolase</keyword>
<feature type="domain" description="DUF6576" evidence="10">
    <location>
        <begin position="256"/>
        <end position="284"/>
    </location>
</feature>
<keyword evidence="11" id="KW-0645">Protease</keyword>
<feature type="transmembrane region" description="Helical" evidence="8">
    <location>
        <begin position="21"/>
        <end position="42"/>
    </location>
</feature>
<keyword evidence="5 8" id="KW-1133">Transmembrane helix</keyword>
<dbReference type="InterPro" id="IPR035952">
    <property type="entry name" value="Rhomboid-like_sf"/>
</dbReference>
<evidence type="ECO:0000259" key="9">
    <source>
        <dbReference type="Pfam" id="PF01694"/>
    </source>
</evidence>
<dbReference type="EMBL" id="JBHTJL010000011">
    <property type="protein sequence ID" value="MFD1063482.1"/>
    <property type="molecule type" value="Genomic_DNA"/>
</dbReference>
<dbReference type="InterPro" id="IPR046483">
    <property type="entry name" value="DUF6576"/>
</dbReference>
<dbReference type="GO" id="GO:0006508">
    <property type="term" value="P:proteolysis"/>
    <property type="evidence" value="ECO:0007669"/>
    <property type="project" value="UniProtKB-KW"/>
</dbReference>
<comment type="similarity">
    <text evidence="2">Belongs to the peptidase S54 family.</text>
</comment>
<evidence type="ECO:0000313" key="12">
    <source>
        <dbReference type="Proteomes" id="UP001597013"/>
    </source>
</evidence>
<feature type="transmembrane region" description="Helical" evidence="8">
    <location>
        <begin position="186"/>
        <end position="202"/>
    </location>
</feature>
<keyword evidence="12" id="KW-1185">Reference proteome</keyword>
<dbReference type="SUPFAM" id="SSF144091">
    <property type="entry name" value="Rhomboid-like"/>
    <property type="match status" value="1"/>
</dbReference>
<dbReference type="RefSeq" id="WP_386130472.1">
    <property type="nucleotide sequence ID" value="NZ_JBHTJL010000011.1"/>
</dbReference>
<dbReference type="InterPro" id="IPR050925">
    <property type="entry name" value="Rhomboid_protease_S54"/>
</dbReference>
<evidence type="ECO:0000256" key="5">
    <source>
        <dbReference type="ARBA" id="ARBA00022989"/>
    </source>
</evidence>
<evidence type="ECO:0000259" key="10">
    <source>
        <dbReference type="Pfam" id="PF20216"/>
    </source>
</evidence>
<dbReference type="Proteomes" id="UP001597013">
    <property type="component" value="Unassembled WGS sequence"/>
</dbReference>
<evidence type="ECO:0000256" key="7">
    <source>
        <dbReference type="SAM" id="MobiDB-lite"/>
    </source>
</evidence>
<dbReference type="Gene3D" id="1.20.1540.10">
    <property type="entry name" value="Rhomboid-like"/>
    <property type="match status" value="1"/>
</dbReference>
<evidence type="ECO:0000256" key="4">
    <source>
        <dbReference type="ARBA" id="ARBA00022801"/>
    </source>
</evidence>
<feature type="domain" description="Peptidase S54 rhomboid" evidence="9">
    <location>
        <begin position="58"/>
        <end position="205"/>
    </location>
</feature>
<feature type="transmembrane region" description="Helical" evidence="8">
    <location>
        <begin position="97"/>
        <end position="120"/>
    </location>
</feature>
<feature type="compositionally biased region" description="Basic residues" evidence="7">
    <location>
        <begin position="236"/>
        <end position="248"/>
    </location>
</feature>
<dbReference type="EC" id="3.4.21.105" evidence="11"/>